<feature type="region of interest" description="Disordered" evidence="1">
    <location>
        <begin position="97"/>
        <end position="121"/>
    </location>
</feature>
<evidence type="ECO:0000313" key="3">
    <source>
        <dbReference type="Proteomes" id="UP000198406"/>
    </source>
</evidence>
<feature type="compositionally biased region" description="Acidic residues" evidence="1">
    <location>
        <begin position="102"/>
        <end position="121"/>
    </location>
</feature>
<proteinExistence type="predicted"/>
<gene>
    <name evidence="2" type="ORF">FisN_2Hu402</name>
</gene>
<evidence type="ECO:0000256" key="1">
    <source>
        <dbReference type="SAM" id="MobiDB-lite"/>
    </source>
</evidence>
<dbReference type="InParanoid" id="A0A1Z5KKV1"/>
<evidence type="ECO:0000313" key="2">
    <source>
        <dbReference type="EMBL" id="GAX26661.1"/>
    </source>
</evidence>
<name>A0A1Z5KKV1_FISSO</name>
<organism evidence="2 3">
    <name type="scientific">Fistulifera solaris</name>
    <name type="common">Oleaginous diatom</name>
    <dbReference type="NCBI Taxonomy" id="1519565"/>
    <lineage>
        <taxon>Eukaryota</taxon>
        <taxon>Sar</taxon>
        <taxon>Stramenopiles</taxon>
        <taxon>Ochrophyta</taxon>
        <taxon>Bacillariophyta</taxon>
        <taxon>Bacillariophyceae</taxon>
        <taxon>Bacillariophycidae</taxon>
        <taxon>Naviculales</taxon>
        <taxon>Naviculaceae</taxon>
        <taxon>Fistulifera</taxon>
    </lineage>
</organism>
<sequence>MYFVFACSTSTKTSFTSSEDRAPHERKSAFGFGSVAVSSTKFTTEDAIVVDGDDCGGEDCAPASKFVSRHADWSLISAELAFHERSNACCRDAGVSVSNDSGADDTGEDSEDADSEDSTAT</sequence>
<accession>A0A1Z5KKV1</accession>
<protein>
    <submittedName>
        <fullName evidence="2">Uncharacterized protein</fullName>
    </submittedName>
</protein>
<reference evidence="2 3" key="1">
    <citation type="journal article" date="2015" name="Plant Cell">
        <title>Oil accumulation by the oleaginous diatom Fistulifera solaris as revealed by the genome and transcriptome.</title>
        <authorList>
            <person name="Tanaka T."/>
            <person name="Maeda Y."/>
            <person name="Veluchamy A."/>
            <person name="Tanaka M."/>
            <person name="Abida H."/>
            <person name="Marechal E."/>
            <person name="Bowler C."/>
            <person name="Muto M."/>
            <person name="Sunaga Y."/>
            <person name="Tanaka M."/>
            <person name="Yoshino T."/>
            <person name="Taniguchi T."/>
            <person name="Fukuda Y."/>
            <person name="Nemoto M."/>
            <person name="Matsumoto M."/>
            <person name="Wong P.S."/>
            <person name="Aburatani S."/>
            <person name="Fujibuchi W."/>
        </authorList>
    </citation>
    <scope>NUCLEOTIDE SEQUENCE [LARGE SCALE GENOMIC DNA]</scope>
    <source>
        <strain evidence="2 3">JPCC DA0580</strain>
    </source>
</reference>
<dbReference type="AlphaFoldDB" id="A0A1Z5KKV1"/>
<keyword evidence="3" id="KW-1185">Reference proteome</keyword>
<dbReference type="Proteomes" id="UP000198406">
    <property type="component" value="Unassembled WGS sequence"/>
</dbReference>
<dbReference type="EMBL" id="BDSP01000251">
    <property type="protein sequence ID" value="GAX26661.1"/>
    <property type="molecule type" value="Genomic_DNA"/>
</dbReference>
<comment type="caution">
    <text evidence="2">The sequence shown here is derived from an EMBL/GenBank/DDBJ whole genome shotgun (WGS) entry which is preliminary data.</text>
</comment>